<keyword evidence="4" id="KW-0271">Exosome</keyword>
<dbReference type="GO" id="GO:0071028">
    <property type="term" value="P:nuclear mRNA surveillance"/>
    <property type="evidence" value="ECO:0007669"/>
    <property type="project" value="TreeGrafter"/>
</dbReference>
<evidence type="ECO:0000256" key="5">
    <source>
        <dbReference type="ARBA" id="ARBA00023242"/>
    </source>
</evidence>
<dbReference type="Proteomes" id="UP001320420">
    <property type="component" value="Unassembled WGS sequence"/>
</dbReference>
<evidence type="ECO:0000256" key="4">
    <source>
        <dbReference type="ARBA" id="ARBA00022835"/>
    </source>
</evidence>
<comment type="subcellular location">
    <subcellularLocation>
        <location evidence="1">Nucleus</location>
    </subcellularLocation>
</comment>
<dbReference type="AlphaFoldDB" id="A0AAN9YVD3"/>
<dbReference type="InterPro" id="IPR027408">
    <property type="entry name" value="PNPase/RNase_PH_dom_sf"/>
</dbReference>
<gene>
    <name evidence="7" type="primary">RRP46</name>
    <name evidence="7" type="ORF">SLS62_002775</name>
</gene>
<organism evidence="7 8">
    <name type="scientific">Diatrype stigma</name>
    <dbReference type="NCBI Taxonomy" id="117547"/>
    <lineage>
        <taxon>Eukaryota</taxon>
        <taxon>Fungi</taxon>
        <taxon>Dikarya</taxon>
        <taxon>Ascomycota</taxon>
        <taxon>Pezizomycotina</taxon>
        <taxon>Sordariomycetes</taxon>
        <taxon>Xylariomycetidae</taxon>
        <taxon>Xylariales</taxon>
        <taxon>Diatrypaceae</taxon>
        <taxon>Diatrype</taxon>
    </lineage>
</organism>
<comment type="similarity">
    <text evidence="2">Belongs to the RNase PH family.</text>
</comment>
<evidence type="ECO:0000256" key="3">
    <source>
        <dbReference type="ARBA" id="ARBA00022552"/>
    </source>
</evidence>
<feature type="domain" description="Exoribonuclease phosphorolytic" evidence="6">
    <location>
        <begin position="12"/>
        <end position="138"/>
    </location>
</feature>
<evidence type="ECO:0000313" key="7">
    <source>
        <dbReference type="EMBL" id="KAK7755270.1"/>
    </source>
</evidence>
<dbReference type="GO" id="GO:0071051">
    <property type="term" value="P:poly(A)-dependent snoRNA 3'-end processing"/>
    <property type="evidence" value="ECO:0007669"/>
    <property type="project" value="TreeGrafter"/>
</dbReference>
<dbReference type="GO" id="GO:0016075">
    <property type="term" value="P:rRNA catabolic process"/>
    <property type="evidence" value="ECO:0007669"/>
    <property type="project" value="TreeGrafter"/>
</dbReference>
<evidence type="ECO:0000256" key="2">
    <source>
        <dbReference type="ARBA" id="ARBA00006678"/>
    </source>
</evidence>
<evidence type="ECO:0000313" key="8">
    <source>
        <dbReference type="Proteomes" id="UP001320420"/>
    </source>
</evidence>
<dbReference type="SUPFAM" id="SSF55666">
    <property type="entry name" value="Ribonuclease PH domain 2-like"/>
    <property type="match status" value="1"/>
</dbReference>
<dbReference type="GO" id="GO:0005730">
    <property type="term" value="C:nucleolus"/>
    <property type="evidence" value="ECO:0007669"/>
    <property type="project" value="TreeGrafter"/>
</dbReference>
<dbReference type="InterPro" id="IPR020568">
    <property type="entry name" value="Ribosomal_Su5_D2-typ_SF"/>
</dbReference>
<dbReference type="EMBL" id="JAKJXP020000014">
    <property type="protein sequence ID" value="KAK7755270.1"/>
    <property type="molecule type" value="Genomic_DNA"/>
</dbReference>
<protein>
    <submittedName>
        <fullName evidence="7">Exosome non-catalytic core subunit rrp46</fullName>
    </submittedName>
</protein>
<keyword evidence="8" id="KW-1185">Reference proteome</keyword>
<dbReference type="Gene3D" id="3.30.230.70">
    <property type="entry name" value="GHMP Kinase, N-terminal domain"/>
    <property type="match status" value="1"/>
</dbReference>
<dbReference type="Pfam" id="PF01138">
    <property type="entry name" value="RNase_PH"/>
    <property type="match status" value="1"/>
</dbReference>
<dbReference type="GO" id="GO:0006364">
    <property type="term" value="P:rRNA processing"/>
    <property type="evidence" value="ECO:0007669"/>
    <property type="project" value="UniProtKB-KW"/>
</dbReference>
<comment type="caution">
    <text evidence="7">The sequence shown here is derived from an EMBL/GenBank/DDBJ whole genome shotgun (WGS) entry which is preliminary data.</text>
</comment>
<dbReference type="InterPro" id="IPR001247">
    <property type="entry name" value="ExoRNase_PH_dom1"/>
</dbReference>
<dbReference type="InterPro" id="IPR050080">
    <property type="entry name" value="RNase_PH"/>
</dbReference>
<name>A0AAN9YVD3_9PEZI</name>
<keyword evidence="3" id="KW-0698">rRNA processing</keyword>
<dbReference type="GO" id="GO:0034475">
    <property type="term" value="P:U4 snRNA 3'-end processing"/>
    <property type="evidence" value="ECO:0007669"/>
    <property type="project" value="TreeGrafter"/>
</dbReference>
<proteinExistence type="inferred from homology"/>
<evidence type="ECO:0000259" key="6">
    <source>
        <dbReference type="Pfam" id="PF01138"/>
    </source>
</evidence>
<sequence>MTVTTEPEALLSHLPKADGSATYSYGGYTIIGAVNGPIEVQRRDELPEEAAVDVVVRPAAGVGGTRERHLESLLQSTLRQIILVDNFPRTLIQVILQVAVAPENEYVNAKVVQASSNLPMLPALLQTAVLSLLSAALPLAATITSTSLAITTEDGAQKIIVDPSAREIEKAASFHVFAFTSYDEMILAESQGNFTMKDWEGLYSKAFHQCCPLRATTDPDIDMDEEEHDGADLKHFVKSTLEAKVASDLHWK</sequence>
<keyword evidence="5" id="KW-0539">Nucleus</keyword>
<evidence type="ECO:0000256" key="1">
    <source>
        <dbReference type="ARBA" id="ARBA00004123"/>
    </source>
</evidence>
<dbReference type="SUPFAM" id="SSF54211">
    <property type="entry name" value="Ribosomal protein S5 domain 2-like"/>
    <property type="match status" value="1"/>
</dbReference>
<accession>A0AAN9YVD3</accession>
<dbReference type="GO" id="GO:0003723">
    <property type="term" value="F:RNA binding"/>
    <property type="evidence" value="ECO:0007669"/>
    <property type="project" value="TreeGrafter"/>
</dbReference>
<reference evidence="7 8" key="1">
    <citation type="submission" date="2024-02" db="EMBL/GenBank/DDBJ databases">
        <title>De novo assembly and annotation of 12 fungi associated with fruit tree decline syndrome in Ontario, Canada.</title>
        <authorList>
            <person name="Sulman M."/>
            <person name="Ellouze W."/>
            <person name="Ilyukhin E."/>
        </authorList>
    </citation>
    <scope>NUCLEOTIDE SEQUENCE [LARGE SCALE GENOMIC DNA]</scope>
    <source>
        <strain evidence="7 8">M11/M66-122</strain>
    </source>
</reference>
<dbReference type="GO" id="GO:0000176">
    <property type="term" value="C:nuclear exosome (RNase complex)"/>
    <property type="evidence" value="ECO:0007669"/>
    <property type="project" value="TreeGrafter"/>
</dbReference>
<dbReference type="PANTHER" id="PTHR11953:SF1">
    <property type="entry name" value="EXOSOME COMPLEX COMPONENT RRP46"/>
    <property type="match status" value="1"/>
</dbReference>
<dbReference type="InterPro" id="IPR036345">
    <property type="entry name" value="ExoRNase_PH_dom2_sf"/>
</dbReference>
<dbReference type="PANTHER" id="PTHR11953">
    <property type="entry name" value="EXOSOME COMPLEX COMPONENT"/>
    <property type="match status" value="1"/>
</dbReference>
<dbReference type="GO" id="GO:0000177">
    <property type="term" value="C:cytoplasmic exosome (RNase complex)"/>
    <property type="evidence" value="ECO:0007669"/>
    <property type="project" value="TreeGrafter"/>
</dbReference>